<name>A0ABS3C4G0_9BACT</name>
<comment type="caution">
    <text evidence="3">The sequence shown here is derived from an EMBL/GenBank/DDBJ whole genome shotgun (WGS) entry which is preliminary data.</text>
</comment>
<dbReference type="RefSeq" id="WP_206578266.1">
    <property type="nucleotide sequence ID" value="NZ_JAFKCT010000004.1"/>
</dbReference>
<keyword evidence="4" id="KW-1185">Reference proteome</keyword>
<evidence type="ECO:0000259" key="2">
    <source>
        <dbReference type="Pfam" id="PF01364"/>
    </source>
</evidence>
<reference evidence="3 4" key="1">
    <citation type="submission" date="2021-03" db="EMBL/GenBank/DDBJ databases">
        <title>novel species isolated from a fishpond in China.</title>
        <authorList>
            <person name="Lu H."/>
            <person name="Cai Z."/>
        </authorList>
    </citation>
    <scope>NUCLEOTIDE SEQUENCE [LARGE SCALE GENOMIC DNA]</scope>
    <source>
        <strain evidence="3 4">H41</strain>
    </source>
</reference>
<organism evidence="3 4">
    <name type="scientific">Algoriphagus oliviformis</name>
    <dbReference type="NCBI Taxonomy" id="2811231"/>
    <lineage>
        <taxon>Bacteria</taxon>
        <taxon>Pseudomonadati</taxon>
        <taxon>Bacteroidota</taxon>
        <taxon>Cytophagia</taxon>
        <taxon>Cytophagales</taxon>
        <taxon>Cyclobacteriaceae</taxon>
        <taxon>Algoriphagus</taxon>
    </lineage>
</organism>
<gene>
    <name evidence="3" type="ORF">J0A68_10990</name>
</gene>
<dbReference type="InterPro" id="IPR029030">
    <property type="entry name" value="Caspase-like_dom_sf"/>
</dbReference>
<protein>
    <submittedName>
        <fullName evidence="3">Transporter</fullName>
    </submittedName>
</protein>
<sequence length="1674" mass="186235">MSVKNTLICFLLLVFTSQAAWAQLPVWYDYSNTYYKIPTAQDGIYRISAASLEASGINTASIDPRMIRVYHRGQEVAIHVEGESDGKVDPQDFIDFYGIRNDAELDKRLYSKFPSVPNPYYNLYTDTTAFFLTVTPGSPGKRMAQRAAPATNLPQVASFETEQLQVLSDQFSLGAEYALGFRLSTYDQGEGWMGTNITKGSARELVFSNLGTLLSTGTAKLEIGLVGRSYHPHLAVISAGPATGTQRTLSQASFSGFEYPQLTLDLQMSDFNANGTLVVKVTPQGAESVDNMSIAYAKITFRKPIQSGDFAARLMNFPVGSQRAVITQVQQNYVAVDVSNLYNVQKVLVSRSGTTLSFAASVPGQASKIWVQPEQSLIQVGAMQAVKFKNYLAQAADYILVGHRELEKPSSKYSNPLKKYAEHRASSLGGGFDTLTVRMEELYDQFAYGEKSPLALYEFLKAYYPVHKPTHLFLAARSLAVYSTARLNNQTVYYRKAPQAFAFQDLVPVGGYPFSDNVYVLGLDPERPLFPAMAVGRIPAKTSQQVEDYLDKAIEKDQVGVTEPWQKELVHLSGGVSEFELERYFGFLNGFKAVAEGPFLGGNVTTYRKRSNSVVEVIDISGDLNEGRSMLTFFGHGSPTVIDIEIGFASDPTLGYANKGKYPVMLFNGCDYGSAFTPAYTQGEDWVITPEKGAIAVMANSSIGVDVYLRRYSDAFYRYAFSDSSMIYRTVGEVKMNAERNFVELYGTSPLNYSHMEQMIMFGDPGVRMFPANKPDYAVKVEEVALGTFDDSPLSAISDSLKLSFVVRNLGITHPDSLDFKVSRTLPDGTMVSFDPVKIPALDRADTLVFSVPNFLVDAAGENQFTISLNTARTVEEMTYANNSVVYSAFIPLSGTINLFPADFGIVSQKEIKLLTQAPGKLTESRTIVVQLDTTFNFNSAYRKEIRSTTAGLVEWPVSLLAGSDSTTYYWRSRYEEPKAGETDAWTNSSFSFIPNTGNGWTQRENEQLDQSGLENIALDASRSSWQYISQKTGIEVFTVGAAVDSLNFRNTQFYYDQVPQIIDNVNNANSRLCPNGSLGLVAIDQKTLLPYLAIPVPGFDILDSRACGRVPQMIQSIQNAWITTPGNNMLQEYTAGVRPGDYVVIFSVGNVTFDAWPERAYQSLKEFGANEATLRTLKTGDPYILYGRKGMRAGEAIEIVGNPNFAVPPSQQTLSFESEVEGYLTKGVILTPKIGPASAWERFFQNVNARSWINEEQFTGFDILGVRESGEEELLLGRVLDTEIDLSSISPASYPYLRLRYSMDDPNSTQPAQLDKWQVNFEGVPEGVLLEKNPGDRIRLREGQSAKIDFVFKNASVYSFLDSIQVDWKMTNKTTNKVENFSRKFAAVKAGEQFEFSVEFNSVGRAGETELEVFANPRILREQTYRNNLIDLGVAFEVEGDNSTSLLDVNFDGIYIMDGDLVSPNVMVTALLKNDQTLLYKTDTLGMEIFVKKNCEGCQFEKINFSNPNLSWTPASEDEDFRVSFVPGPLEDGLYTLRIANEDSPQPYEITFEVVNESQISNFYPYPNPFSTSVRFVFTLTGSEIPDEIKIQIMTVTGKVVREILQNELGAIRIGNNITEYAWDGRDEFGDQLANGVYIYRVLVRKNGQFMEHRPTAGDRGFTKGYGKMYLLR</sequence>
<dbReference type="SUPFAM" id="SSF52129">
    <property type="entry name" value="Caspase-like"/>
    <property type="match status" value="1"/>
</dbReference>
<feature type="signal peptide" evidence="1">
    <location>
        <begin position="1"/>
        <end position="22"/>
    </location>
</feature>
<evidence type="ECO:0000313" key="4">
    <source>
        <dbReference type="Proteomes" id="UP000664317"/>
    </source>
</evidence>
<dbReference type="InterPro" id="IPR001769">
    <property type="entry name" value="Gingipain"/>
</dbReference>
<dbReference type="Proteomes" id="UP000664317">
    <property type="component" value="Unassembled WGS sequence"/>
</dbReference>
<proteinExistence type="predicted"/>
<dbReference type="Gene3D" id="3.40.50.1460">
    <property type="match status" value="1"/>
</dbReference>
<feature type="domain" description="Gingipain" evidence="2">
    <location>
        <begin position="403"/>
        <end position="769"/>
    </location>
</feature>
<feature type="chain" id="PRO_5046150389" evidence="1">
    <location>
        <begin position="23"/>
        <end position="1674"/>
    </location>
</feature>
<evidence type="ECO:0000256" key="1">
    <source>
        <dbReference type="SAM" id="SignalP"/>
    </source>
</evidence>
<keyword evidence="1" id="KW-0732">Signal</keyword>
<dbReference type="EMBL" id="JAFKCT010000004">
    <property type="protein sequence ID" value="MBN7811484.1"/>
    <property type="molecule type" value="Genomic_DNA"/>
</dbReference>
<dbReference type="CDD" id="cd02258">
    <property type="entry name" value="Peptidase_C25_N"/>
    <property type="match status" value="1"/>
</dbReference>
<accession>A0ABS3C4G0</accession>
<evidence type="ECO:0000313" key="3">
    <source>
        <dbReference type="EMBL" id="MBN7811484.1"/>
    </source>
</evidence>
<dbReference type="Gene3D" id="2.60.40.4070">
    <property type="match status" value="1"/>
</dbReference>
<dbReference type="Pfam" id="PF01364">
    <property type="entry name" value="Peptidase_C25"/>
    <property type="match status" value="1"/>
</dbReference>